<dbReference type="InterPro" id="IPR001789">
    <property type="entry name" value="Sig_transdc_resp-reg_receiver"/>
</dbReference>
<dbReference type="PANTHER" id="PTHR43228:SF8">
    <property type="entry name" value="TRANSCRIPTIONAL REGULATORY PROTEIN GLNL"/>
    <property type="match status" value="1"/>
</dbReference>
<evidence type="ECO:0000313" key="4">
    <source>
        <dbReference type="Proteomes" id="UP000051248"/>
    </source>
</evidence>
<dbReference type="SMART" id="SM00448">
    <property type="entry name" value="REC"/>
    <property type="match status" value="1"/>
</dbReference>
<organism evidence="3 4">
    <name type="scientific">Companilactobacillus nodensis DSM 19682 = JCM 14932 = NBRC 107160</name>
    <dbReference type="NCBI Taxonomy" id="1423775"/>
    <lineage>
        <taxon>Bacteria</taxon>
        <taxon>Bacillati</taxon>
        <taxon>Bacillota</taxon>
        <taxon>Bacilli</taxon>
        <taxon>Lactobacillales</taxon>
        <taxon>Lactobacillaceae</taxon>
        <taxon>Companilactobacillus</taxon>
    </lineage>
</organism>
<dbReference type="Gene3D" id="3.40.50.2300">
    <property type="match status" value="1"/>
</dbReference>
<sequence>MNFYIVDDDKSVTMILHRIIDKNMNNNVVGISTDAKKALSEIMLLDVDIVLVDLLMPHISGIDLIKKLKASKSSLKFIMISQVRDNDLREQAYEAGIEFFIDKPINMIEVKTVVEKVTQNIQMERKLSSIQSLIGGNAQAAPVDDGHKQKEKVRSILTYLGISSEKGASDIMSLCQIMTTKKLSFSEVNLEDEYNINEQERKVLLQRIRRSVKTGLTNLANISIDNLGDEIVVEYSNMLYEYRNVRNEMQFLEGNRSTGGKVSLQKFFDGLVEESKN</sequence>
<dbReference type="OrthoDB" id="9780153at2"/>
<dbReference type="Pfam" id="PF00072">
    <property type="entry name" value="Response_reg"/>
    <property type="match status" value="1"/>
</dbReference>
<dbReference type="SUPFAM" id="SSF52172">
    <property type="entry name" value="CheY-like"/>
    <property type="match status" value="1"/>
</dbReference>
<dbReference type="PROSITE" id="PS50110">
    <property type="entry name" value="RESPONSE_REGULATORY"/>
    <property type="match status" value="1"/>
</dbReference>
<dbReference type="STRING" id="1423775.FD03_GL000781"/>
<gene>
    <name evidence="3" type="ORF">FD03_GL000781</name>
</gene>
<dbReference type="GO" id="GO:0003677">
    <property type="term" value="F:DNA binding"/>
    <property type="evidence" value="ECO:0007669"/>
    <property type="project" value="UniProtKB-KW"/>
</dbReference>
<dbReference type="EMBL" id="AZDZ01000001">
    <property type="protein sequence ID" value="KRK81189.1"/>
    <property type="molecule type" value="Genomic_DNA"/>
</dbReference>
<comment type="caution">
    <text evidence="3">The sequence shown here is derived from an EMBL/GenBank/DDBJ whole genome shotgun (WGS) entry which is preliminary data.</text>
</comment>
<dbReference type="AlphaFoldDB" id="A0A0R1KCD0"/>
<feature type="domain" description="Response regulatory" evidence="2">
    <location>
        <begin position="2"/>
        <end position="118"/>
    </location>
</feature>
<protein>
    <submittedName>
        <fullName evidence="3">DNA-binding response regulator</fullName>
    </submittedName>
</protein>
<evidence type="ECO:0000256" key="1">
    <source>
        <dbReference type="PROSITE-ProRule" id="PRU00169"/>
    </source>
</evidence>
<dbReference type="InterPro" id="IPR011006">
    <property type="entry name" value="CheY-like_superfamily"/>
</dbReference>
<dbReference type="RefSeq" id="WP_025023371.1">
    <property type="nucleotide sequence ID" value="NZ_AZDZ01000001.1"/>
</dbReference>
<dbReference type="GO" id="GO:0000160">
    <property type="term" value="P:phosphorelay signal transduction system"/>
    <property type="evidence" value="ECO:0007669"/>
    <property type="project" value="InterPro"/>
</dbReference>
<dbReference type="PANTHER" id="PTHR43228">
    <property type="entry name" value="TWO-COMPONENT RESPONSE REGULATOR"/>
    <property type="match status" value="1"/>
</dbReference>
<accession>A0A0R1KCD0</accession>
<dbReference type="Proteomes" id="UP000051248">
    <property type="component" value="Unassembled WGS sequence"/>
</dbReference>
<keyword evidence="1" id="KW-0597">Phosphoprotein</keyword>
<evidence type="ECO:0000259" key="2">
    <source>
        <dbReference type="PROSITE" id="PS50110"/>
    </source>
</evidence>
<reference evidence="3 4" key="1">
    <citation type="journal article" date="2015" name="Genome Announc.">
        <title>Expanding the biotechnology potential of lactobacilli through comparative genomics of 213 strains and associated genera.</title>
        <authorList>
            <person name="Sun Z."/>
            <person name="Harris H.M."/>
            <person name="McCann A."/>
            <person name="Guo C."/>
            <person name="Argimon S."/>
            <person name="Zhang W."/>
            <person name="Yang X."/>
            <person name="Jeffery I.B."/>
            <person name="Cooney J.C."/>
            <person name="Kagawa T.F."/>
            <person name="Liu W."/>
            <person name="Song Y."/>
            <person name="Salvetti E."/>
            <person name="Wrobel A."/>
            <person name="Rasinkangas P."/>
            <person name="Parkhill J."/>
            <person name="Rea M.C."/>
            <person name="O'Sullivan O."/>
            <person name="Ritari J."/>
            <person name="Douillard F.P."/>
            <person name="Paul Ross R."/>
            <person name="Yang R."/>
            <person name="Briner A.E."/>
            <person name="Felis G.E."/>
            <person name="de Vos W.M."/>
            <person name="Barrangou R."/>
            <person name="Klaenhammer T.R."/>
            <person name="Caufield P.W."/>
            <person name="Cui Y."/>
            <person name="Zhang H."/>
            <person name="O'Toole P.W."/>
        </authorList>
    </citation>
    <scope>NUCLEOTIDE SEQUENCE [LARGE SCALE GENOMIC DNA]</scope>
    <source>
        <strain evidence="3 4">DSM 19682</strain>
    </source>
</reference>
<feature type="modified residue" description="4-aspartylphosphate" evidence="1">
    <location>
        <position position="53"/>
    </location>
</feature>
<dbReference type="eggNOG" id="COG2197">
    <property type="taxonomic scope" value="Bacteria"/>
</dbReference>
<keyword evidence="3" id="KW-0238">DNA-binding</keyword>
<dbReference type="Pfam" id="PF08664">
    <property type="entry name" value="YcbB"/>
    <property type="match status" value="1"/>
</dbReference>
<name>A0A0R1KCD0_9LACO</name>
<proteinExistence type="predicted"/>
<evidence type="ECO:0000313" key="3">
    <source>
        <dbReference type="EMBL" id="KRK81189.1"/>
    </source>
</evidence>
<dbReference type="InterPro" id="IPR013972">
    <property type="entry name" value="YcbB"/>
</dbReference>
<keyword evidence="4" id="KW-1185">Reference proteome</keyword>
<dbReference type="InterPro" id="IPR052048">
    <property type="entry name" value="ST_Response_Regulator"/>
</dbReference>
<dbReference type="PATRIC" id="fig|1423775.4.peg.798"/>